<keyword evidence="3" id="KW-0560">Oxidoreductase</keyword>
<dbReference type="AlphaFoldDB" id="A0A381SPY4"/>
<evidence type="ECO:0000256" key="4">
    <source>
        <dbReference type="SAM" id="MobiDB-lite"/>
    </source>
</evidence>
<feature type="non-terminal residue" evidence="6">
    <location>
        <position position="1"/>
    </location>
</feature>
<keyword evidence="1" id="KW-0028">Amino-acid biosynthesis</keyword>
<feature type="compositionally biased region" description="Basic and acidic residues" evidence="4">
    <location>
        <begin position="171"/>
        <end position="180"/>
    </location>
</feature>
<feature type="region of interest" description="Disordered" evidence="4">
    <location>
        <begin position="162"/>
        <end position="182"/>
    </location>
</feature>
<protein>
    <recommendedName>
        <fullName evidence="5">Semialdehyde dehydrogenase NAD-binding domain-containing protein</fullName>
    </recommendedName>
</protein>
<dbReference type="HAMAP" id="MF_00150">
    <property type="entry name" value="ArgC_type1"/>
    <property type="match status" value="1"/>
</dbReference>
<dbReference type="InterPro" id="IPR036291">
    <property type="entry name" value="NAD(P)-bd_dom_sf"/>
</dbReference>
<dbReference type="Gene3D" id="3.40.50.720">
    <property type="entry name" value="NAD(P)-binding Rossmann-like Domain"/>
    <property type="match status" value="1"/>
</dbReference>
<proteinExistence type="inferred from homology"/>
<dbReference type="GO" id="GO:0070401">
    <property type="term" value="F:NADP+ binding"/>
    <property type="evidence" value="ECO:0007669"/>
    <property type="project" value="InterPro"/>
</dbReference>
<dbReference type="CDD" id="cd23939">
    <property type="entry name" value="AGPR_1_C_LysY"/>
    <property type="match status" value="1"/>
</dbReference>
<dbReference type="Pfam" id="PF22698">
    <property type="entry name" value="Semialdhyde_dhC_1"/>
    <property type="match status" value="1"/>
</dbReference>
<dbReference type="SMART" id="SM00859">
    <property type="entry name" value="Semialdhyde_dh"/>
    <property type="match status" value="1"/>
</dbReference>
<name>A0A381SPY4_9ZZZZ</name>
<accession>A0A381SPY4</accession>
<evidence type="ECO:0000313" key="6">
    <source>
        <dbReference type="EMBL" id="SVA05464.1"/>
    </source>
</evidence>
<reference evidence="6" key="1">
    <citation type="submission" date="2018-05" db="EMBL/GenBank/DDBJ databases">
        <authorList>
            <person name="Lanie J.A."/>
            <person name="Ng W.-L."/>
            <person name="Kazmierczak K.M."/>
            <person name="Andrzejewski T.M."/>
            <person name="Davidsen T.M."/>
            <person name="Wayne K.J."/>
            <person name="Tettelin H."/>
            <person name="Glass J.I."/>
            <person name="Rusch D."/>
            <person name="Podicherti R."/>
            <person name="Tsui H.-C.T."/>
            <person name="Winkler M.E."/>
        </authorList>
    </citation>
    <scope>NUCLEOTIDE SEQUENCE</scope>
</reference>
<organism evidence="6">
    <name type="scientific">marine metagenome</name>
    <dbReference type="NCBI Taxonomy" id="408172"/>
    <lineage>
        <taxon>unclassified sequences</taxon>
        <taxon>metagenomes</taxon>
        <taxon>ecological metagenomes</taxon>
    </lineage>
</organism>
<sequence>VRLLLDHPHVTLLNITSERHAGRLVSAVHPNLRRHTSLRFSRMDDLGPCDLLFSALPHGSFANKFHAFKCVAPRIIDLSADFRLRSADDYKHWYGHAHPSPETLNDFVYGIVEIRRDEIRNANYVTGAGCLATAAILGLLPLFKNGLVNDGEPVVIEAKVGSSAAGNKESPSSHHPERSGAVRSFQATGHRHTGEIIQELAYHGTPTVHFSATAIELVRGVLITAHLRLAKPLDNKALWNVYRNAYDAEPFIRIVKETRGVFRYPEPKILSGSNFCDVGFEIDPFGERLVVLAALDNLMKGAAGNGVQAMNIMAGWDERAGLHFSGLHPV</sequence>
<keyword evidence="2" id="KW-0521">NADP</keyword>
<dbReference type="InterPro" id="IPR058924">
    <property type="entry name" value="AGPR_dimerisation_dom"/>
</dbReference>
<dbReference type="EMBL" id="UINC01003342">
    <property type="protein sequence ID" value="SVA05464.1"/>
    <property type="molecule type" value="Genomic_DNA"/>
</dbReference>
<dbReference type="GO" id="GO:0051287">
    <property type="term" value="F:NAD binding"/>
    <property type="evidence" value="ECO:0007669"/>
    <property type="project" value="InterPro"/>
</dbReference>
<dbReference type="SUPFAM" id="SSF51735">
    <property type="entry name" value="NAD(P)-binding Rossmann-fold domains"/>
    <property type="match status" value="1"/>
</dbReference>
<dbReference type="InterPro" id="IPR000706">
    <property type="entry name" value="AGPR_type-1"/>
</dbReference>
<dbReference type="Gene3D" id="3.30.360.10">
    <property type="entry name" value="Dihydrodipicolinate Reductase, domain 2"/>
    <property type="match status" value="1"/>
</dbReference>
<gene>
    <name evidence="6" type="ORF">METZ01_LOCUS58318</name>
</gene>
<evidence type="ECO:0000256" key="1">
    <source>
        <dbReference type="ARBA" id="ARBA00022605"/>
    </source>
</evidence>
<dbReference type="NCBIfam" id="TIGR01850">
    <property type="entry name" value="argC"/>
    <property type="match status" value="1"/>
</dbReference>
<dbReference type="PANTHER" id="PTHR32338:SF11">
    <property type="entry name" value="[LYSW]-L-2-AMINOADIPATE_[LYSW]-L-GLUTAMATE PHOSPHATE REDUCTASE-RELATED"/>
    <property type="match status" value="1"/>
</dbReference>
<dbReference type="GO" id="GO:0003942">
    <property type="term" value="F:N-acetyl-gamma-glutamyl-phosphate reductase activity"/>
    <property type="evidence" value="ECO:0007669"/>
    <property type="project" value="InterPro"/>
</dbReference>
<dbReference type="Pfam" id="PF01118">
    <property type="entry name" value="Semialdhyde_dh"/>
    <property type="match status" value="1"/>
</dbReference>
<evidence type="ECO:0000256" key="2">
    <source>
        <dbReference type="ARBA" id="ARBA00022857"/>
    </source>
</evidence>
<evidence type="ECO:0000256" key="3">
    <source>
        <dbReference type="ARBA" id="ARBA00023002"/>
    </source>
</evidence>
<dbReference type="PANTHER" id="PTHR32338">
    <property type="entry name" value="N-ACETYL-GAMMA-GLUTAMYL-PHOSPHATE REDUCTASE, CHLOROPLASTIC-RELATED-RELATED"/>
    <property type="match status" value="1"/>
</dbReference>
<evidence type="ECO:0000259" key="5">
    <source>
        <dbReference type="SMART" id="SM00859"/>
    </source>
</evidence>
<dbReference type="GO" id="GO:0006526">
    <property type="term" value="P:L-arginine biosynthetic process"/>
    <property type="evidence" value="ECO:0007669"/>
    <property type="project" value="InterPro"/>
</dbReference>
<dbReference type="InterPro" id="IPR000534">
    <property type="entry name" value="Semialdehyde_DH_NAD-bd"/>
</dbReference>
<feature type="domain" description="Semialdehyde dehydrogenase NAD-binding" evidence="5">
    <location>
        <begin position="1"/>
        <end position="122"/>
    </location>
</feature>
<dbReference type="InterPro" id="IPR050085">
    <property type="entry name" value="AGPR"/>
</dbReference>
<dbReference type="SUPFAM" id="SSF55347">
    <property type="entry name" value="Glyceraldehyde-3-phosphate dehydrogenase-like, C-terminal domain"/>
    <property type="match status" value="1"/>
</dbReference>